<proteinExistence type="predicted"/>
<dbReference type="PANTHER" id="PTHR45999:SF4">
    <property type="entry name" value="UNC-13-4A, ISOFORM B"/>
    <property type="match status" value="1"/>
</dbReference>
<gene>
    <name evidence="2" type="ORF">OCBIM_22014001mg</name>
</gene>
<dbReference type="EMBL" id="KQ418075">
    <property type="protein sequence ID" value="KOF88916.1"/>
    <property type="molecule type" value="Genomic_DNA"/>
</dbReference>
<keyword evidence="1" id="KW-0268">Exocytosis</keyword>
<name>A0A0L8HI63_OCTBM</name>
<feature type="non-terminal residue" evidence="2">
    <location>
        <position position="91"/>
    </location>
</feature>
<protein>
    <submittedName>
        <fullName evidence="2">Uncharacterized protein</fullName>
    </submittedName>
</protein>
<dbReference type="GO" id="GO:0099503">
    <property type="term" value="C:secretory vesicle"/>
    <property type="evidence" value="ECO:0007669"/>
    <property type="project" value="TreeGrafter"/>
</dbReference>
<sequence length="91" mass="10821">MLDSSSLRHSSYWAAFCRKHIEHTFDYALMYLQLERLDSVWEPGQLSSIEEESLIESFNLFIDYCLNLIRKQRDVFIPSQKDAMHSLECML</sequence>
<dbReference type="PANTHER" id="PTHR45999">
    <property type="entry name" value="UNC-13-4A, ISOFORM B"/>
    <property type="match status" value="1"/>
</dbReference>
<dbReference type="GO" id="GO:0006887">
    <property type="term" value="P:exocytosis"/>
    <property type="evidence" value="ECO:0007669"/>
    <property type="project" value="UniProtKB-KW"/>
</dbReference>
<dbReference type="AlphaFoldDB" id="A0A0L8HI63"/>
<evidence type="ECO:0000256" key="1">
    <source>
        <dbReference type="ARBA" id="ARBA00022483"/>
    </source>
</evidence>
<dbReference type="OrthoDB" id="7976202at2759"/>
<dbReference type="InterPro" id="IPR052095">
    <property type="entry name" value="UNC-13_domain"/>
</dbReference>
<reference evidence="2" key="1">
    <citation type="submission" date="2015-07" db="EMBL/GenBank/DDBJ databases">
        <title>MeaNS - Measles Nucleotide Surveillance Program.</title>
        <authorList>
            <person name="Tran T."/>
            <person name="Druce J."/>
        </authorList>
    </citation>
    <scope>NUCLEOTIDE SEQUENCE</scope>
    <source>
        <strain evidence="2">UCB-OBI-ISO-001</strain>
        <tissue evidence="2">Gonad</tissue>
    </source>
</reference>
<evidence type="ECO:0000313" key="2">
    <source>
        <dbReference type="EMBL" id="KOF88916.1"/>
    </source>
</evidence>
<accession>A0A0L8HI63</accession>
<organism evidence="2">
    <name type="scientific">Octopus bimaculoides</name>
    <name type="common">California two-spotted octopus</name>
    <dbReference type="NCBI Taxonomy" id="37653"/>
    <lineage>
        <taxon>Eukaryota</taxon>
        <taxon>Metazoa</taxon>
        <taxon>Spiralia</taxon>
        <taxon>Lophotrochozoa</taxon>
        <taxon>Mollusca</taxon>
        <taxon>Cephalopoda</taxon>
        <taxon>Coleoidea</taxon>
        <taxon>Octopodiformes</taxon>
        <taxon>Octopoda</taxon>
        <taxon>Incirrata</taxon>
        <taxon>Octopodidae</taxon>
        <taxon>Octopus</taxon>
    </lineage>
</organism>